<dbReference type="EMBL" id="CM018046">
    <property type="protein sequence ID" value="KAA8525876.1"/>
    <property type="molecule type" value="Genomic_DNA"/>
</dbReference>
<comment type="similarity">
    <text evidence="1">Belongs to the peptidase C19 family.</text>
</comment>
<sequence length="366" mass="41140">MLDQVPSVAAFHLKRFKNDGSYVEKIDKHVQVPLELDLLPYTNSSQNDNVDLKYYLYAIVVHIGFSSTSGHYYCFVRSAPDIWHRLDDSKVTRVQEDFVLSQEAYILFYAKQGTPWFSTFMETQKLFFDHNMSNTSPKSVLDNVDHNGTLSPSVPSVVNSHRLEIHETKDAADGIPMESSIGLRHERVEVNEAVDDSHRIYTPVPVAESNSCEGTSCKVGKMCTPSPLGEKNCNLQSVKIKNNANITPQTPPRSPSPDIYAEELPEVIITRSHLLRSQDKVPSKRTLNKDLENPERKQARKILRTMPNVRSSQLMAALEGSDSEGLNKKRNRKMGLSSKKDDSPSSARHRSNLSSVMRTVAAGNLR</sequence>
<reference evidence="4 5" key="1">
    <citation type="submission" date="2019-09" db="EMBL/GenBank/DDBJ databases">
        <title>A chromosome-level genome assembly of the Chinese tupelo Nyssa sinensis.</title>
        <authorList>
            <person name="Yang X."/>
            <person name="Kang M."/>
            <person name="Yang Y."/>
            <person name="Xiong H."/>
            <person name="Wang M."/>
            <person name="Zhang Z."/>
            <person name="Wang Z."/>
            <person name="Wu H."/>
            <person name="Ma T."/>
            <person name="Liu J."/>
            <person name="Xi Z."/>
        </authorList>
    </citation>
    <scope>NUCLEOTIDE SEQUENCE [LARGE SCALE GENOMIC DNA]</scope>
    <source>
        <strain evidence="4">J267</strain>
        <tissue evidence="4">Leaf</tissue>
    </source>
</reference>
<feature type="region of interest" description="Disordered" evidence="2">
    <location>
        <begin position="276"/>
        <end position="301"/>
    </location>
</feature>
<evidence type="ECO:0000256" key="1">
    <source>
        <dbReference type="ARBA" id="ARBA00009085"/>
    </source>
</evidence>
<accession>A0A5J5A7T3</accession>
<dbReference type="SUPFAM" id="SSF54001">
    <property type="entry name" value="Cysteine proteinases"/>
    <property type="match status" value="1"/>
</dbReference>
<organism evidence="4 5">
    <name type="scientific">Nyssa sinensis</name>
    <dbReference type="NCBI Taxonomy" id="561372"/>
    <lineage>
        <taxon>Eukaryota</taxon>
        <taxon>Viridiplantae</taxon>
        <taxon>Streptophyta</taxon>
        <taxon>Embryophyta</taxon>
        <taxon>Tracheophyta</taxon>
        <taxon>Spermatophyta</taxon>
        <taxon>Magnoliopsida</taxon>
        <taxon>eudicotyledons</taxon>
        <taxon>Gunneridae</taxon>
        <taxon>Pentapetalae</taxon>
        <taxon>asterids</taxon>
        <taxon>Cornales</taxon>
        <taxon>Nyssaceae</taxon>
        <taxon>Nyssa</taxon>
    </lineage>
</organism>
<feature type="region of interest" description="Disordered" evidence="2">
    <location>
        <begin position="317"/>
        <end position="366"/>
    </location>
</feature>
<evidence type="ECO:0000313" key="5">
    <source>
        <dbReference type="Proteomes" id="UP000325577"/>
    </source>
</evidence>
<dbReference type="InterPro" id="IPR028889">
    <property type="entry name" value="USP"/>
</dbReference>
<dbReference type="GO" id="GO:0016579">
    <property type="term" value="P:protein deubiquitination"/>
    <property type="evidence" value="ECO:0007669"/>
    <property type="project" value="InterPro"/>
</dbReference>
<name>A0A5J5A7T3_9ASTE</name>
<keyword evidence="5" id="KW-1185">Reference proteome</keyword>
<dbReference type="GO" id="GO:0004843">
    <property type="term" value="F:cysteine-type deubiquitinase activity"/>
    <property type="evidence" value="ECO:0007669"/>
    <property type="project" value="InterPro"/>
</dbReference>
<evidence type="ECO:0000256" key="2">
    <source>
        <dbReference type="SAM" id="MobiDB-lite"/>
    </source>
</evidence>
<dbReference type="Proteomes" id="UP000325577">
    <property type="component" value="Linkage Group LG3"/>
</dbReference>
<dbReference type="PANTHER" id="PTHR24006:SF747">
    <property type="entry name" value="UBIQUITIN CARBOXYL-TERMINAL HYDROLASE 20"/>
    <property type="match status" value="1"/>
</dbReference>
<dbReference type="PANTHER" id="PTHR24006">
    <property type="entry name" value="UBIQUITIN CARBOXYL-TERMINAL HYDROLASE"/>
    <property type="match status" value="1"/>
</dbReference>
<dbReference type="GO" id="GO:0005829">
    <property type="term" value="C:cytosol"/>
    <property type="evidence" value="ECO:0007669"/>
    <property type="project" value="TreeGrafter"/>
</dbReference>
<dbReference type="Gene3D" id="3.90.70.10">
    <property type="entry name" value="Cysteine proteinases"/>
    <property type="match status" value="1"/>
</dbReference>
<gene>
    <name evidence="4" type="ORF">F0562_007731</name>
</gene>
<evidence type="ECO:0000313" key="4">
    <source>
        <dbReference type="EMBL" id="KAA8525876.1"/>
    </source>
</evidence>
<proteinExistence type="inferred from homology"/>
<dbReference type="PROSITE" id="PS00973">
    <property type="entry name" value="USP_2"/>
    <property type="match status" value="1"/>
</dbReference>
<dbReference type="GO" id="GO:0005634">
    <property type="term" value="C:nucleus"/>
    <property type="evidence" value="ECO:0007669"/>
    <property type="project" value="TreeGrafter"/>
</dbReference>
<dbReference type="OrthoDB" id="420187at2759"/>
<dbReference type="InterPro" id="IPR038765">
    <property type="entry name" value="Papain-like_cys_pep_sf"/>
</dbReference>
<dbReference type="InterPro" id="IPR050164">
    <property type="entry name" value="Peptidase_C19"/>
</dbReference>
<evidence type="ECO:0000259" key="3">
    <source>
        <dbReference type="PROSITE" id="PS50235"/>
    </source>
</evidence>
<dbReference type="InterPro" id="IPR018200">
    <property type="entry name" value="USP_CS"/>
</dbReference>
<protein>
    <recommendedName>
        <fullName evidence="3">USP domain-containing protein</fullName>
    </recommendedName>
</protein>
<dbReference type="AlphaFoldDB" id="A0A5J5A7T3"/>
<dbReference type="InterPro" id="IPR001394">
    <property type="entry name" value="Peptidase_C19_UCH"/>
</dbReference>
<dbReference type="Pfam" id="PF00443">
    <property type="entry name" value="UCH"/>
    <property type="match status" value="1"/>
</dbReference>
<dbReference type="PROSITE" id="PS50235">
    <property type="entry name" value="USP_3"/>
    <property type="match status" value="1"/>
</dbReference>
<feature type="domain" description="USP" evidence="3">
    <location>
        <begin position="1"/>
        <end position="112"/>
    </location>
</feature>
<feature type="compositionally biased region" description="Basic and acidic residues" evidence="2">
    <location>
        <begin position="276"/>
        <end position="297"/>
    </location>
</feature>